<dbReference type="InterPro" id="IPR003594">
    <property type="entry name" value="HATPase_dom"/>
</dbReference>
<dbReference type="Proteomes" id="UP000287823">
    <property type="component" value="Unassembled WGS sequence"/>
</dbReference>
<dbReference type="SMART" id="SM00387">
    <property type="entry name" value="HATPase_c"/>
    <property type="match status" value="1"/>
</dbReference>
<evidence type="ECO:0000313" key="7">
    <source>
        <dbReference type="Proteomes" id="UP000287823"/>
    </source>
</evidence>
<dbReference type="Gene3D" id="1.10.287.130">
    <property type="match status" value="1"/>
</dbReference>
<dbReference type="Gene3D" id="3.30.565.10">
    <property type="entry name" value="Histidine kinase-like ATPase, C-terminal domain"/>
    <property type="match status" value="1"/>
</dbReference>
<feature type="domain" description="Histidine kinase" evidence="5">
    <location>
        <begin position="209"/>
        <end position="443"/>
    </location>
</feature>
<keyword evidence="4" id="KW-0175">Coiled coil</keyword>
<dbReference type="InterPro" id="IPR003661">
    <property type="entry name" value="HisK_dim/P_dom"/>
</dbReference>
<dbReference type="AlphaFoldDB" id="A0A432WEM6"/>
<dbReference type="InterPro" id="IPR029016">
    <property type="entry name" value="GAF-like_dom_sf"/>
</dbReference>
<keyword evidence="7" id="KW-1185">Reference proteome</keyword>
<dbReference type="Gene3D" id="3.30.450.40">
    <property type="match status" value="1"/>
</dbReference>
<dbReference type="PANTHER" id="PTHR43065:SF47">
    <property type="match status" value="1"/>
</dbReference>
<dbReference type="Pfam" id="PF02518">
    <property type="entry name" value="HATPase_c"/>
    <property type="match status" value="1"/>
</dbReference>
<gene>
    <name evidence="6" type="ORF">CWE14_12285</name>
</gene>
<dbReference type="SMART" id="SM00065">
    <property type="entry name" value="GAF"/>
    <property type="match status" value="1"/>
</dbReference>
<keyword evidence="6" id="KW-0418">Kinase</keyword>
<keyword evidence="6" id="KW-0808">Transferase</keyword>
<evidence type="ECO:0000259" key="5">
    <source>
        <dbReference type="PROSITE" id="PS50109"/>
    </source>
</evidence>
<evidence type="ECO:0000256" key="1">
    <source>
        <dbReference type="ARBA" id="ARBA00000085"/>
    </source>
</evidence>
<dbReference type="InterPro" id="IPR036097">
    <property type="entry name" value="HisK_dim/P_sf"/>
</dbReference>
<proteinExistence type="predicted"/>
<reference evidence="6 7" key="1">
    <citation type="journal article" date="2011" name="Front. Microbiol.">
        <title>Genomic signatures of strain selection and enhancement in Bacillus atrophaeus var. globigii, a historical biowarfare simulant.</title>
        <authorList>
            <person name="Gibbons H.S."/>
            <person name="Broomall S.M."/>
            <person name="McNew L.A."/>
            <person name="Daligault H."/>
            <person name="Chapman C."/>
            <person name="Bruce D."/>
            <person name="Karavis M."/>
            <person name="Krepps M."/>
            <person name="McGregor P.A."/>
            <person name="Hong C."/>
            <person name="Park K.H."/>
            <person name="Akmal A."/>
            <person name="Feldman A."/>
            <person name="Lin J.S."/>
            <person name="Chang W.E."/>
            <person name="Higgs B.W."/>
            <person name="Demirev P."/>
            <person name="Lindquist J."/>
            <person name="Liem A."/>
            <person name="Fochler E."/>
            <person name="Read T.D."/>
            <person name="Tapia R."/>
            <person name="Johnson S."/>
            <person name="Bishop-Lilly K.A."/>
            <person name="Detter C."/>
            <person name="Han C."/>
            <person name="Sozhamannan S."/>
            <person name="Rosenzweig C.N."/>
            <person name="Skowronski E.W."/>
        </authorList>
    </citation>
    <scope>NUCLEOTIDE SEQUENCE [LARGE SCALE GENOMIC DNA]</scope>
    <source>
        <strain evidence="6 7">Y4G10-17</strain>
    </source>
</reference>
<comment type="caution">
    <text evidence="6">The sequence shown here is derived from an EMBL/GenBank/DDBJ whole genome shotgun (WGS) entry which is preliminary data.</text>
</comment>
<dbReference type="PANTHER" id="PTHR43065">
    <property type="entry name" value="SENSOR HISTIDINE KINASE"/>
    <property type="match status" value="1"/>
</dbReference>
<keyword evidence="3" id="KW-0597">Phosphoprotein</keyword>
<dbReference type="SUPFAM" id="SSF47384">
    <property type="entry name" value="Homodimeric domain of signal transducing histidine kinase"/>
    <property type="match status" value="1"/>
</dbReference>
<dbReference type="InterPro" id="IPR003018">
    <property type="entry name" value="GAF"/>
</dbReference>
<dbReference type="InterPro" id="IPR005467">
    <property type="entry name" value="His_kinase_dom"/>
</dbReference>
<dbReference type="SUPFAM" id="SSF55874">
    <property type="entry name" value="ATPase domain of HSP90 chaperone/DNA topoisomerase II/histidine kinase"/>
    <property type="match status" value="1"/>
</dbReference>
<evidence type="ECO:0000313" key="6">
    <source>
        <dbReference type="EMBL" id="RUO31315.1"/>
    </source>
</evidence>
<organism evidence="6 7">
    <name type="scientific">Aliidiomarina soli</name>
    <dbReference type="NCBI Taxonomy" id="1928574"/>
    <lineage>
        <taxon>Bacteria</taxon>
        <taxon>Pseudomonadati</taxon>
        <taxon>Pseudomonadota</taxon>
        <taxon>Gammaproteobacteria</taxon>
        <taxon>Alteromonadales</taxon>
        <taxon>Idiomarinaceae</taxon>
        <taxon>Aliidiomarina</taxon>
    </lineage>
</organism>
<comment type="catalytic activity">
    <reaction evidence="1">
        <text>ATP + protein L-histidine = ADP + protein N-phospho-L-histidine.</text>
        <dbReference type="EC" id="2.7.13.3"/>
    </reaction>
</comment>
<dbReference type="CDD" id="cd00082">
    <property type="entry name" value="HisKA"/>
    <property type="match status" value="1"/>
</dbReference>
<accession>A0A432WEM6</accession>
<dbReference type="Pfam" id="PF01590">
    <property type="entry name" value="GAF"/>
    <property type="match status" value="1"/>
</dbReference>
<evidence type="ECO:0000256" key="4">
    <source>
        <dbReference type="SAM" id="Coils"/>
    </source>
</evidence>
<protein>
    <recommendedName>
        <fullName evidence="2">histidine kinase</fullName>
        <ecNumber evidence="2">2.7.13.3</ecNumber>
    </recommendedName>
</protein>
<sequence>MLNHLDDKLLYVSQSATIDSGDLDAAGELLLSSLAGGLQIERVSIWFFNRKGTALTVKLALHHGQFSQNGAFEITRQAFPRYFAALHSERAIIADDAHHHPATLEFSDDYLQAEGISSMLDAPIRHRGEMVGIVCAEHTGDGRQWTAPEVRFVAAHADLYGRALSACERNLYERQLIQQNAALEQQVQERTAKLLEAEKMAALGKLVAGVAHEVNTPLGVAVTAISHCEEMRGRLQRSFDDKALTHTQLNDYLSDTAQAYDLLSNNLRRASSLVQNFKRTAVDQSHFELSTFLLGPYLHTIVASLRPLLKRYAPQVVIDCPNDLEVTTYPGALAQIFTNLITNTCEHAFAESGQLRSPRIDIHCEHDEQVLYCIYRDNGKGMSGSNLEHAFEPFFTTNRTGGGSGLGLSIVFNLVHQQLGGELALSSQPGQGLTVSMQLPLNYRRVAGEKASHSA</sequence>
<dbReference type="GO" id="GO:0000155">
    <property type="term" value="F:phosphorelay sensor kinase activity"/>
    <property type="evidence" value="ECO:0007669"/>
    <property type="project" value="InterPro"/>
</dbReference>
<evidence type="ECO:0000256" key="3">
    <source>
        <dbReference type="ARBA" id="ARBA00022553"/>
    </source>
</evidence>
<evidence type="ECO:0000256" key="2">
    <source>
        <dbReference type="ARBA" id="ARBA00012438"/>
    </source>
</evidence>
<dbReference type="EMBL" id="PIPO01000005">
    <property type="protein sequence ID" value="RUO31315.1"/>
    <property type="molecule type" value="Genomic_DNA"/>
</dbReference>
<dbReference type="PRINTS" id="PR00344">
    <property type="entry name" value="BCTRLSENSOR"/>
</dbReference>
<dbReference type="InterPro" id="IPR036890">
    <property type="entry name" value="HATPase_C_sf"/>
</dbReference>
<name>A0A432WEM6_9GAMM</name>
<dbReference type="SUPFAM" id="SSF55781">
    <property type="entry name" value="GAF domain-like"/>
    <property type="match status" value="1"/>
</dbReference>
<feature type="coiled-coil region" evidence="4">
    <location>
        <begin position="169"/>
        <end position="200"/>
    </location>
</feature>
<dbReference type="InterPro" id="IPR004358">
    <property type="entry name" value="Sig_transdc_His_kin-like_C"/>
</dbReference>
<dbReference type="EC" id="2.7.13.3" evidence="2"/>
<dbReference type="PROSITE" id="PS50109">
    <property type="entry name" value="HIS_KIN"/>
    <property type="match status" value="1"/>
</dbReference>